<dbReference type="GO" id="GO:0043565">
    <property type="term" value="F:sequence-specific DNA binding"/>
    <property type="evidence" value="ECO:0007669"/>
    <property type="project" value="InterPro"/>
</dbReference>
<name>A0A4S1WZV3_9SPHN</name>
<dbReference type="InterPro" id="IPR014710">
    <property type="entry name" value="RmlC-like_jellyroll"/>
</dbReference>
<dbReference type="EMBL" id="SRXT01000009">
    <property type="protein sequence ID" value="TGX49131.1"/>
    <property type="molecule type" value="Genomic_DNA"/>
</dbReference>
<gene>
    <name evidence="6" type="ORF">E5A73_20015</name>
</gene>
<reference evidence="6 7" key="1">
    <citation type="submission" date="2019-04" db="EMBL/GenBank/DDBJ databases">
        <title>Sphingomonas psychrotolerans sp. nov., isolated from soil in the Tianshan Mountains, Xinjiang, China.</title>
        <authorList>
            <person name="Luo Y."/>
            <person name="Sheng H."/>
        </authorList>
    </citation>
    <scope>NUCLEOTIDE SEQUENCE [LARGE SCALE GENOMIC DNA]</scope>
    <source>
        <strain evidence="6 7">ZFGT-11</strain>
    </source>
</reference>
<evidence type="ECO:0000256" key="2">
    <source>
        <dbReference type="ARBA" id="ARBA00023015"/>
    </source>
</evidence>
<evidence type="ECO:0000313" key="6">
    <source>
        <dbReference type="EMBL" id="TGX49131.1"/>
    </source>
</evidence>
<keyword evidence="4" id="KW-0804">Transcription</keyword>
<dbReference type="SUPFAM" id="SSF51182">
    <property type="entry name" value="RmlC-like cupins"/>
    <property type="match status" value="1"/>
</dbReference>
<keyword evidence="7" id="KW-1185">Reference proteome</keyword>
<dbReference type="Pfam" id="PF12833">
    <property type="entry name" value="HTH_18"/>
    <property type="match status" value="1"/>
</dbReference>
<dbReference type="FunFam" id="1.10.10.60:FF:000132">
    <property type="entry name" value="AraC family transcriptional regulator"/>
    <property type="match status" value="1"/>
</dbReference>
<keyword evidence="2" id="KW-0805">Transcription regulation</keyword>
<evidence type="ECO:0000256" key="1">
    <source>
        <dbReference type="ARBA" id="ARBA00022491"/>
    </source>
</evidence>
<dbReference type="AlphaFoldDB" id="A0A4S1WZV3"/>
<keyword evidence="1" id="KW-0678">Repressor</keyword>
<dbReference type="InterPro" id="IPR009057">
    <property type="entry name" value="Homeodomain-like_sf"/>
</dbReference>
<dbReference type="Gene3D" id="2.60.120.10">
    <property type="entry name" value="Jelly Rolls"/>
    <property type="match status" value="1"/>
</dbReference>
<evidence type="ECO:0000256" key="4">
    <source>
        <dbReference type="ARBA" id="ARBA00023163"/>
    </source>
</evidence>
<proteinExistence type="predicted"/>
<dbReference type="PANTHER" id="PTHR11019:SF199">
    <property type="entry name" value="HTH-TYPE TRANSCRIPTIONAL REGULATOR NIMR"/>
    <property type="match status" value="1"/>
</dbReference>
<comment type="caution">
    <text evidence="6">The sequence shown here is derived from an EMBL/GenBank/DDBJ whole genome shotgun (WGS) entry which is preliminary data.</text>
</comment>
<dbReference type="RefSeq" id="WP_135965624.1">
    <property type="nucleotide sequence ID" value="NZ_SRXT01000009.1"/>
</dbReference>
<dbReference type="InterPro" id="IPR018060">
    <property type="entry name" value="HTH_AraC"/>
</dbReference>
<dbReference type="OrthoDB" id="9804543at2"/>
<dbReference type="Gene3D" id="1.10.10.60">
    <property type="entry name" value="Homeodomain-like"/>
    <property type="match status" value="1"/>
</dbReference>
<evidence type="ECO:0000256" key="3">
    <source>
        <dbReference type="ARBA" id="ARBA00023125"/>
    </source>
</evidence>
<dbReference type="Proteomes" id="UP000306147">
    <property type="component" value="Unassembled WGS sequence"/>
</dbReference>
<accession>A0A4S1WZV3</accession>
<dbReference type="PANTHER" id="PTHR11019">
    <property type="entry name" value="HTH-TYPE TRANSCRIPTIONAL REGULATOR NIMR"/>
    <property type="match status" value="1"/>
</dbReference>
<sequence length="279" mass="30855">MSEIDAEDAFDPQEVPRPVFAIGGELVTDGFEQPQHEHRKAQLIMALRGLVTCEVAKGLWMVPPQCALWIPGGMEHSVRGVGEVAIYILFVEPDAAPAMPKECCTVAIAPLLRELIIGVAKLPPLYDRDGAQGRLTQTMLDELAAAPVERLHLPLPGDPRLRRIADALTADPSDRATIGEWARRVAMSERTLFRLIHREIGMSFGRWRQQFHIMVALERLARGEAVQMVAFDLGYESASAFITMFKKVLGEPPGKYLAARQVQNAARADVARANETRSL</sequence>
<keyword evidence="3" id="KW-0238">DNA-binding</keyword>
<dbReference type="PROSITE" id="PS01124">
    <property type="entry name" value="HTH_ARAC_FAMILY_2"/>
    <property type="match status" value="1"/>
</dbReference>
<evidence type="ECO:0000259" key="5">
    <source>
        <dbReference type="PROSITE" id="PS01124"/>
    </source>
</evidence>
<protein>
    <submittedName>
        <fullName evidence="6">AraC family transcriptional regulator</fullName>
    </submittedName>
</protein>
<dbReference type="SMART" id="SM00342">
    <property type="entry name" value="HTH_ARAC"/>
    <property type="match status" value="1"/>
</dbReference>
<dbReference type="InterPro" id="IPR011051">
    <property type="entry name" value="RmlC_Cupin_sf"/>
</dbReference>
<feature type="domain" description="HTH araC/xylS-type" evidence="5">
    <location>
        <begin position="162"/>
        <end position="259"/>
    </location>
</feature>
<dbReference type="CDD" id="cd06124">
    <property type="entry name" value="cupin_NimR-like_N"/>
    <property type="match status" value="1"/>
</dbReference>
<dbReference type="SUPFAM" id="SSF46689">
    <property type="entry name" value="Homeodomain-like"/>
    <property type="match status" value="1"/>
</dbReference>
<organism evidence="6 7">
    <name type="scientific">Sphingomonas gei</name>
    <dbReference type="NCBI Taxonomy" id="1395960"/>
    <lineage>
        <taxon>Bacteria</taxon>
        <taxon>Pseudomonadati</taxon>
        <taxon>Pseudomonadota</taxon>
        <taxon>Alphaproteobacteria</taxon>
        <taxon>Sphingomonadales</taxon>
        <taxon>Sphingomonadaceae</taxon>
        <taxon>Sphingomonas</taxon>
    </lineage>
</organism>
<dbReference type="InterPro" id="IPR003313">
    <property type="entry name" value="AraC-bd"/>
</dbReference>
<evidence type="ECO:0000313" key="7">
    <source>
        <dbReference type="Proteomes" id="UP000306147"/>
    </source>
</evidence>
<dbReference type="Pfam" id="PF02311">
    <property type="entry name" value="AraC_binding"/>
    <property type="match status" value="1"/>
</dbReference>
<dbReference type="GO" id="GO:0003700">
    <property type="term" value="F:DNA-binding transcription factor activity"/>
    <property type="evidence" value="ECO:0007669"/>
    <property type="project" value="InterPro"/>
</dbReference>